<dbReference type="InterPro" id="IPR007792">
    <property type="entry name" value="T4SS_VirB3/TrbD/AvhB"/>
</dbReference>
<evidence type="ECO:0000256" key="5">
    <source>
        <dbReference type="SAM" id="Phobius"/>
    </source>
</evidence>
<feature type="transmembrane region" description="Helical" evidence="5">
    <location>
        <begin position="15"/>
        <end position="43"/>
    </location>
</feature>
<evidence type="ECO:0000256" key="1">
    <source>
        <dbReference type="ARBA" id="ARBA00004370"/>
    </source>
</evidence>
<keyword evidence="3 5" id="KW-1133">Transmembrane helix</keyword>
<evidence type="ECO:0000313" key="6">
    <source>
        <dbReference type="EMBL" id="CBI10239.1"/>
    </source>
</evidence>
<organism evidence="6">
    <name type="scientific">mine drainage metagenome</name>
    <dbReference type="NCBI Taxonomy" id="410659"/>
    <lineage>
        <taxon>unclassified sequences</taxon>
        <taxon>metagenomes</taxon>
        <taxon>ecological metagenomes</taxon>
    </lineage>
</organism>
<evidence type="ECO:0008006" key="7">
    <source>
        <dbReference type="Google" id="ProtNLM"/>
    </source>
</evidence>
<comment type="caution">
    <text evidence="6">The sequence shown here is derived from an EMBL/GenBank/DDBJ whole genome shotgun (WGS) entry which is preliminary data.</text>
</comment>
<evidence type="ECO:0000256" key="4">
    <source>
        <dbReference type="ARBA" id="ARBA00023136"/>
    </source>
</evidence>
<dbReference type="EMBL" id="CABR01000076">
    <property type="protein sequence ID" value="CBI10239.1"/>
    <property type="molecule type" value="Genomic_DNA"/>
</dbReference>
<comment type="subcellular location">
    <subcellularLocation>
        <location evidence="1">Membrane</location>
    </subcellularLocation>
</comment>
<evidence type="ECO:0000256" key="3">
    <source>
        <dbReference type="ARBA" id="ARBA00022989"/>
    </source>
</evidence>
<dbReference type="AlphaFoldDB" id="E6QSL7"/>
<keyword evidence="4 5" id="KW-0472">Membrane</keyword>
<keyword evidence="2 5" id="KW-0812">Transmembrane</keyword>
<accession>E6QSL7</accession>
<name>E6QSL7_9ZZZZ</name>
<proteinExistence type="predicted"/>
<reference evidence="6" key="1">
    <citation type="submission" date="2009-10" db="EMBL/GenBank/DDBJ databases">
        <title>Diversity of trophic interactions inside an arsenic-rich microbial ecosystem.</title>
        <authorList>
            <person name="Bertin P.N."/>
            <person name="Heinrich-Salmeron A."/>
            <person name="Pelletier E."/>
            <person name="Goulhen-Chollet F."/>
            <person name="Arsene-Ploetze F."/>
            <person name="Gallien S."/>
            <person name="Calteau A."/>
            <person name="Vallenet D."/>
            <person name="Casiot C."/>
            <person name="Chane-Woon-Ming B."/>
            <person name="Giloteaux L."/>
            <person name="Barakat M."/>
            <person name="Bonnefoy V."/>
            <person name="Bruneel O."/>
            <person name="Chandler M."/>
            <person name="Cleiss J."/>
            <person name="Duran R."/>
            <person name="Elbaz-Poulichet F."/>
            <person name="Fonknechten N."/>
            <person name="Lauga B."/>
            <person name="Mornico D."/>
            <person name="Ortet P."/>
            <person name="Schaeffer C."/>
            <person name="Siguier P."/>
            <person name="Alexander Thil Smith A."/>
            <person name="Van Dorsselaer A."/>
            <person name="Weissenbach J."/>
            <person name="Medigue C."/>
            <person name="Le Paslier D."/>
        </authorList>
    </citation>
    <scope>NUCLEOTIDE SEQUENCE</scope>
</reference>
<gene>
    <name evidence="6" type="ORF">CARN7_1006</name>
</gene>
<protein>
    <recommendedName>
        <fullName evidence="7">Type IV secretory pathway, VirB3-like protein</fullName>
    </recommendedName>
</protein>
<evidence type="ECO:0000256" key="2">
    <source>
        <dbReference type="ARBA" id="ARBA00022692"/>
    </source>
</evidence>
<dbReference type="GO" id="GO:0016020">
    <property type="term" value="C:membrane"/>
    <property type="evidence" value="ECO:0007669"/>
    <property type="project" value="UniProtKB-SubCell"/>
</dbReference>
<dbReference type="Pfam" id="PF05101">
    <property type="entry name" value="VirB3"/>
    <property type="match status" value="1"/>
</dbReference>
<sequence length="88" mass="10144">MLAGGEFKLVVANLAFGFMAIALLHVWQYVLIVGGLHGVLIFAAKSDLQAREIYLEYTRQSDRYTPWSVPRHYRFNRRPVGFGRDQML</sequence>